<name>A0ABX8J9Y1_9BACT</name>
<evidence type="ECO:0000313" key="2">
    <source>
        <dbReference type="EMBL" id="QWV94409.1"/>
    </source>
</evidence>
<keyword evidence="1" id="KW-0472">Membrane</keyword>
<keyword evidence="1" id="KW-0812">Transmembrane</keyword>
<dbReference type="RefSeq" id="WP_216801154.1">
    <property type="nucleotide sequence ID" value="NZ_CP076723.1"/>
</dbReference>
<feature type="transmembrane region" description="Helical" evidence="1">
    <location>
        <begin position="20"/>
        <end position="43"/>
    </location>
</feature>
<sequence length="74" mass="8386">MVDYYHLSYRNDYGWAIKDLDLIIFFKLDFVMVYLSQAFLELIAMLSPIANKGTYAGMTTEGKQGDSATGTVYV</sequence>
<protein>
    <submittedName>
        <fullName evidence="2">Uncharacterized protein</fullName>
    </submittedName>
</protein>
<organism evidence="2 3">
    <name type="scientific">Geomonas oryzisoli</name>
    <dbReference type="NCBI Taxonomy" id="2847992"/>
    <lineage>
        <taxon>Bacteria</taxon>
        <taxon>Pseudomonadati</taxon>
        <taxon>Thermodesulfobacteriota</taxon>
        <taxon>Desulfuromonadia</taxon>
        <taxon>Geobacterales</taxon>
        <taxon>Geobacteraceae</taxon>
        <taxon>Geomonas</taxon>
    </lineage>
</organism>
<evidence type="ECO:0000313" key="3">
    <source>
        <dbReference type="Proteomes" id="UP000683557"/>
    </source>
</evidence>
<evidence type="ECO:0000256" key="1">
    <source>
        <dbReference type="SAM" id="Phobius"/>
    </source>
</evidence>
<reference evidence="2 3" key="1">
    <citation type="submission" date="2021-06" db="EMBL/GenBank/DDBJ databases">
        <title>Gemonas diversity in paddy soil.</title>
        <authorList>
            <person name="Liu G."/>
        </authorList>
    </citation>
    <scope>NUCLEOTIDE SEQUENCE [LARGE SCALE GENOMIC DNA]</scope>
    <source>
        <strain evidence="2 3">RG10</strain>
    </source>
</reference>
<gene>
    <name evidence="2" type="ORF">KP004_04270</name>
</gene>
<keyword evidence="3" id="KW-1185">Reference proteome</keyword>
<proteinExistence type="predicted"/>
<dbReference type="Proteomes" id="UP000683557">
    <property type="component" value="Chromosome"/>
</dbReference>
<accession>A0ABX8J9Y1</accession>
<keyword evidence="1" id="KW-1133">Transmembrane helix</keyword>
<dbReference type="EMBL" id="CP076723">
    <property type="protein sequence ID" value="QWV94409.1"/>
    <property type="molecule type" value="Genomic_DNA"/>
</dbReference>